<name>A0A1G2GYK1_9BACT</name>
<gene>
    <name evidence="3" type="ORF">A3J04_02800</name>
</gene>
<reference evidence="3 4" key="1">
    <citation type="journal article" date="2016" name="Nat. Commun.">
        <title>Thousands of microbial genomes shed light on interconnected biogeochemical processes in an aquifer system.</title>
        <authorList>
            <person name="Anantharaman K."/>
            <person name="Brown C.T."/>
            <person name="Hug L.A."/>
            <person name="Sharon I."/>
            <person name="Castelle C.J."/>
            <person name="Probst A.J."/>
            <person name="Thomas B.C."/>
            <person name="Singh A."/>
            <person name="Wilkins M.J."/>
            <person name="Karaoz U."/>
            <person name="Brodie E.L."/>
            <person name="Williams K.H."/>
            <person name="Hubbard S.S."/>
            <person name="Banfield J.F."/>
        </authorList>
    </citation>
    <scope>NUCLEOTIDE SEQUENCE [LARGE SCALE GENOMIC DNA]</scope>
</reference>
<keyword evidence="1" id="KW-0472">Membrane</keyword>
<evidence type="ECO:0000256" key="1">
    <source>
        <dbReference type="SAM" id="Phobius"/>
    </source>
</evidence>
<comment type="caution">
    <text evidence="3">The sequence shown here is derived from an EMBL/GenBank/DDBJ whole genome shotgun (WGS) entry which is preliminary data.</text>
</comment>
<evidence type="ECO:0000313" key="4">
    <source>
        <dbReference type="Proteomes" id="UP000177954"/>
    </source>
</evidence>
<dbReference type="AlphaFoldDB" id="A0A1G2GYK1"/>
<keyword evidence="1" id="KW-0812">Transmembrane</keyword>
<organism evidence="3 4">
    <name type="scientific">Candidatus Ryanbacteria bacterium RIFCSPLOWO2_02_FULL_47_14</name>
    <dbReference type="NCBI Taxonomy" id="1802129"/>
    <lineage>
        <taxon>Bacteria</taxon>
        <taxon>Candidatus Ryaniibacteriota</taxon>
    </lineage>
</organism>
<dbReference type="InterPro" id="IPR018649">
    <property type="entry name" value="SHOCT"/>
</dbReference>
<dbReference type="Proteomes" id="UP000177954">
    <property type="component" value="Unassembled WGS sequence"/>
</dbReference>
<keyword evidence="1" id="KW-1133">Transmembrane helix</keyword>
<dbReference type="Pfam" id="PF09851">
    <property type="entry name" value="SHOCT"/>
    <property type="match status" value="1"/>
</dbReference>
<proteinExistence type="predicted"/>
<protein>
    <submittedName>
        <fullName evidence="3">Electron transporter RnfE</fullName>
    </submittedName>
</protein>
<sequence length="75" mass="8809">MMNFGFWPFGGFGWIFMILWWVLIIAGIVALIKWLTSQSHAAHNHEKSALEVLKERYAKGEIDRKEFEEKKKDLA</sequence>
<evidence type="ECO:0000259" key="2">
    <source>
        <dbReference type="Pfam" id="PF09851"/>
    </source>
</evidence>
<feature type="domain" description="SHOCT" evidence="2">
    <location>
        <begin position="49"/>
        <end position="74"/>
    </location>
</feature>
<dbReference type="EMBL" id="MHNZ01000037">
    <property type="protein sequence ID" value="OGZ55150.1"/>
    <property type="molecule type" value="Genomic_DNA"/>
</dbReference>
<accession>A0A1G2GYK1</accession>
<feature type="transmembrane region" description="Helical" evidence="1">
    <location>
        <begin position="12"/>
        <end position="32"/>
    </location>
</feature>
<evidence type="ECO:0000313" key="3">
    <source>
        <dbReference type="EMBL" id="OGZ55150.1"/>
    </source>
</evidence>